<dbReference type="Gene3D" id="3.40.50.1820">
    <property type="entry name" value="alpha/beta hydrolase"/>
    <property type="match status" value="1"/>
</dbReference>
<keyword evidence="5" id="KW-1185">Reference proteome</keyword>
<accession>A0A941BHH7</accession>
<dbReference type="GO" id="GO:0016787">
    <property type="term" value="F:hydrolase activity"/>
    <property type="evidence" value="ECO:0007669"/>
    <property type="project" value="UniProtKB-KW"/>
</dbReference>
<keyword evidence="2" id="KW-0378">Hydrolase</keyword>
<name>A0A941BHH7_9BURK</name>
<reference evidence="4 5" key="1">
    <citation type="submission" date="2021-04" db="EMBL/GenBank/DDBJ databases">
        <title>The genome sequence of Ideonella sp. 3Y2.</title>
        <authorList>
            <person name="Liu Y."/>
        </authorList>
    </citation>
    <scope>NUCLEOTIDE SEQUENCE [LARGE SCALE GENOMIC DNA]</scope>
    <source>
        <strain evidence="4 5">3Y2</strain>
    </source>
</reference>
<dbReference type="Proteomes" id="UP000676246">
    <property type="component" value="Unassembled WGS sequence"/>
</dbReference>
<evidence type="ECO:0000313" key="5">
    <source>
        <dbReference type="Proteomes" id="UP000676246"/>
    </source>
</evidence>
<evidence type="ECO:0000256" key="1">
    <source>
        <dbReference type="ARBA" id="ARBA00006499"/>
    </source>
</evidence>
<dbReference type="NCBIfam" id="NF008525">
    <property type="entry name" value="PRK11460.1"/>
    <property type="match status" value="1"/>
</dbReference>
<dbReference type="EMBL" id="JAGQDD010000009">
    <property type="protein sequence ID" value="MBQ0931623.1"/>
    <property type="molecule type" value="Genomic_DNA"/>
</dbReference>
<evidence type="ECO:0000313" key="4">
    <source>
        <dbReference type="EMBL" id="MBQ0931623.1"/>
    </source>
</evidence>
<organism evidence="4 5">
    <name type="scientific">Ideonella alba</name>
    <dbReference type="NCBI Taxonomy" id="2824118"/>
    <lineage>
        <taxon>Bacteria</taxon>
        <taxon>Pseudomonadati</taxon>
        <taxon>Pseudomonadota</taxon>
        <taxon>Betaproteobacteria</taxon>
        <taxon>Burkholderiales</taxon>
        <taxon>Sphaerotilaceae</taxon>
        <taxon>Ideonella</taxon>
    </lineage>
</organism>
<comment type="caution">
    <text evidence="4">The sequence shown here is derived from an EMBL/GenBank/DDBJ whole genome shotgun (WGS) entry which is preliminary data.</text>
</comment>
<comment type="similarity">
    <text evidence="1">Belongs to the AB hydrolase superfamily. AB hydrolase 2 family.</text>
</comment>
<dbReference type="PANTHER" id="PTHR10655">
    <property type="entry name" value="LYSOPHOSPHOLIPASE-RELATED"/>
    <property type="match status" value="1"/>
</dbReference>
<evidence type="ECO:0000259" key="3">
    <source>
        <dbReference type="Pfam" id="PF02230"/>
    </source>
</evidence>
<evidence type="ECO:0000256" key="2">
    <source>
        <dbReference type="ARBA" id="ARBA00022801"/>
    </source>
</evidence>
<sequence>MDDTINTLRWLPEQGAPQQLFLLFHGVGANAADLAPLAEQLHQAFPQSAVLAFDGFEPFDGIPGGGAGRQWFSILGANDGNRAQRVAAVIPALSDLVRAAQQATGVDPQATALVGFSQGAICALELAQAHDGLVGRVLAFAGRYATLPTLAPRMTTLHFFHGADDAVIPVQHARQAIERLAAIGGDATIDIASGIGHEIDTHLLRSALLRLSRHIPARTWAQAMGAAPGQGGADDDERED</sequence>
<gene>
    <name evidence="4" type="primary">ypfH</name>
    <name evidence="4" type="ORF">KAK03_14140</name>
</gene>
<dbReference type="AlphaFoldDB" id="A0A941BHH7"/>
<dbReference type="SUPFAM" id="SSF53474">
    <property type="entry name" value="alpha/beta-Hydrolases"/>
    <property type="match status" value="1"/>
</dbReference>
<dbReference type="InterPro" id="IPR050565">
    <property type="entry name" value="LYPA1-2/EST-like"/>
</dbReference>
<dbReference type="InterPro" id="IPR029058">
    <property type="entry name" value="AB_hydrolase_fold"/>
</dbReference>
<dbReference type="PANTHER" id="PTHR10655:SF17">
    <property type="entry name" value="LYSOPHOSPHOLIPASE-LIKE PROTEIN 1"/>
    <property type="match status" value="1"/>
</dbReference>
<proteinExistence type="inferred from homology"/>
<protein>
    <submittedName>
        <fullName evidence="4">Esterase</fullName>
    </submittedName>
</protein>
<dbReference type="Pfam" id="PF02230">
    <property type="entry name" value="Abhydrolase_2"/>
    <property type="match status" value="1"/>
</dbReference>
<dbReference type="RefSeq" id="WP_210854591.1">
    <property type="nucleotide sequence ID" value="NZ_JAGQDD010000009.1"/>
</dbReference>
<dbReference type="InterPro" id="IPR003140">
    <property type="entry name" value="PLipase/COase/thioEstase"/>
</dbReference>
<feature type="domain" description="Phospholipase/carboxylesterase/thioesterase" evidence="3">
    <location>
        <begin position="15"/>
        <end position="210"/>
    </location>
</feature>